<name>A0A4R4YBL9_9PSEU</name>
<dbReference type="EMBL" id="SMKW01000053">
    <property type="protein sequence ID" value="TDD41873.1"/>
    <property type="molecule type" value="Genomic_DNA"/>
</dbReference>
<dbReference type="RefSeq" id="WP_132491497.1">
    <property type="nucleotide sequence ID" value="NZ_SMKW01000053.1"/>
</dbReference>
<proteinExistence type="predicted"/>
<protein>
    <submittedName>
        <fullName evidence="1">Uncharacterized protein</fullName>
    </submittedName>
</protein>
<dbReference type="OrthoDB" id="3694433at2"/>
<reference evidence="1 2" key="1">
    <citation type="submission" date="2019-03" db="EMBL/GenBank/DDBJ databases">
        <title>Draft genome sequences of novel Actinobacteria.</title>
        <authorList>
            <person name="Sahin N."/>
            <person name="Ay H."/>
            <person name="Saygin H."/>
        </authorList>
    </citation>
    <scope>NUCLEOTIDE SEQUENCE [LARGE SCALE GENOMIC DNA]</scope>
    <source>
        <strain evidence="1 2">7K502</strain>
    </source>
</reference>
<comment type="caution">
    <text evidence="1">The sequence shown here is derived from an EMBL/GenBank/DDBJ whole genome shotgun (WGS) entry which is preliminary data.</text>
</comment>
<dbReference type="AlphaFoldDB" id="A0A4R4YBL9"/>
<evidence type="ECO:0000313" key="1">
    <source>
        <dbReference type="EMBL" id="TDD41873.1"/>
    </source>
</evidence>
<evidence type="ECO:0000313" key="2">
    <source>
        <dbReference type="Proteomes" id="UP000294947"/>
    </source>
</evidence>
<keyword evidence="2" id="KW-1185">Reference proteome</keyword>
<sequence>MSDTGSNTWAPEPDEYALVQDEIRCGPKLFALCELDRDETDWELAEGRVLAWGLAFSDHAELVSTDGRGRGSFQSPDRAAEIFARTAEVRLVYP</sequence>
<organism evidence="1 2">
    <name type="scientific">Saccharopolyspora elongata</name>
    <dbReference type="NCBI Taxonomy" id="2530387"/>
    <lineage>
        <taxon>Bacteria</taxon>
        <taxon>Bacillati</taxon>
        <taxon>Actinomycetota</taxon>
        <taxon>Actinomycetes</taxon>
        <taxon>Pseudonocardiales</taxon>
        <taxon>Pseudonocardiaceae</taxon>
        <taxon>Saccharopolyspora</taxon>
    </lineage>
</organism>
<gene>
    <name evidence="1" type="ORF">E1288_30920</name>
</gene>
<accession>A0A4R4YBL9</accession>
<dbReference type="Proteomes" id="UP000294947">
    <property type="component" value="Unassembled WGS sequence"/>
</dbReference>